<evidence type="ECO:0000313" key="2">
    <source>
        <dbReference type="Proteomes" id="UP000309340"/>
    </source>
</evidence>
<organism evidence="1 2">
    <name type="scientific">Friedmanniomyces simplex</name>
    <dbReference type="NCBI Taxonomy" id="329884"/>
    <lineage>
        <taxon>Eukaryota</taxon>
        <taxon>Fungi</taxon>
        <taxon>Dikarya</taxon>
        <taxon>Ascomycota</taxon>
        <taxon>Pezizomycotina</taxon>
        <taxon>Dothideomycetes</taxon>
        <taxon>Dothideomycetidae</taxon>
        <taxon>Mycosphaerellales</taxon>
        <taxon>Teratosphaeriaceae</taxon>
        <taxon>Friedmanniomyces</taxon>
    </lineage>
</organism>
<keyword evidence="2" id="KW-1185">Reference proteome</keyword>
<proteinExistence type="predicted"/>
<comment type="caution">
    <text evidence="1">The sequence shown here is derived from an EMBL/GenBank/DDBJ whole genome shotgun (WGS) entry which is preliminary data.</text>
</comment>
<reference evidence="1 2" key="1">
    <citation type="submission" date="2017-03" db="EMBL/GenBank/DDBJ databases">
        <title>Genomes of endolithic fungi from Antarctica.</title>
        <authorList>
            <person name="Coleine C."/>
            <person name="Masonjones S."/>
            <person name="Stajich J.E."/>
        </authorList>
    </citation>
    <scope>NUCLEOTIDE SEQUENCE [LARGE SCALE GENOMIC DNA]</scope>
    <source>
        <strain evidence="1 2">CCFEE 5184</strain>
    </source>
</reference>
<evidence type="ECO:0000313" key="1">
    <source>
        <dbReference type="EMBL" id="TKA63659.1"/>
    </source>
</evidence>
<protein>
    <submittedName>
        <fullName evidence="1">Uncharacterized protein</fullName>
    </submittedName>
</protein>
<dbReference type="AlphaFoldDB" id="A0A4V5NFX1"/>
<gene>
    <name evidence="1" type="ORF">B0A55_10584</name>
</gene>
<name>A0A4V5NFX1_9PEZI</name>
<accession>A0A4V5NFX1</accession>
<dbReference type="Proteomes" id="UP000309340">
    <property type="component" value="Unassembled WGS sequence"/>
</dbReference>
<sequence length="432" mass="47620">MEAETKDSNVVVIINEDGSRSMKWKGKGKAGATEPAIEHYDIDFNCTFGFDKNNTVGFFKNKTLFANIYLKDVRFIGCDFLGNTWMYDRLENGEIEPPNLHELFPKKSKMGNGVPSECLDAGFLQMQLALTDGLYVQLDEALAQRLQLEENSKPFAHSGRKTGDGEAIGGTKRRKWTYYISTGPTGGPAIGEKAHQGIDAGVVTGFDKYGFPLVENLYLPSKASTESEMVNVEMVNVTSDSVAEAEEVPAAAMTIGEGPRKVWNAGIIRGDKLTEGNEEPSRYHTASSSCTSTAQHQRRECMLVCVCKEVEGNHVAAATTPTKDTAIVRKTTTVVPSIPYRSKTSVPHFKLACQVRREREAAKATEVANTKKQSANRIQPLAEVKRIAAWNTEALAAQSREAARLQDRVRVCLTEFVLRPKLNSEETESCPR</sequence>
<dbReference type="EMBL" id="NAJQ01000922">
    <property type="protein sequence ID" value="TKA63659.1"/>
    <property type="molecule type" value="Genomic_DNA"/>
</dbReference>